<feature type="compositionally biased region" description="Basic and acidic residues" evidence="1">
    <location>
        <begin position="115"/>
        <end position="129"/>
    </location>
</feature>
<gene>
    <name evidence="2" type="ORF">DUI87_31987</name>
</gene>
<proteinExistence type="predicted"/>
<dbReference type="AlphaFoldDB" id="A0A3M0ISA7"/>
<dbReference type="STRING" id="333673.A0A3M0ISA7"/>
<protein>
    <submittedName>
        <fullName evidence="2">Uncharacterized protein</fullName>
    </submittedName>
</protein>
<evidence type="ECO:0000313" key="3">
    <source>
        <dbReference type="Proteomes" id="UP000269221"/>
    </source>
</evidence>
<evidence type="ECO:0000256" key="1">
    <source>
        <dbReference type="SAM" id="MobiDB-lite"/>
    </source>
</evidence>
<reference evidence="2 3" key="1">
    <citation type="submission" date="2018-07" db="EMBL/GenBank/DDBJ databases">
        <title>A high quality draft genome assembly of the barn swallow (H. rustica rustica).</title>
        <authorList>
            <person name="Formenti G."/>
            <person name="Chiara M."/>
            <person name="Poveda L."/>
            <person name="Francoijs K.-J."/>
            <person name="Bonisoli-Alquati A."/>
            <person name="Canova L."/>
            <person name="Gianfranceschi L."/>
            <person name="Horner D.S."/>
            <person name="Saino N."/>
        </authorList>
    </citation>
    <scope>NUCLEOTIDE SEQUENCE [LARGE SCALE GENOMIC DNA]</scope>
    <source>
        <strain evidence="2">Chelidonia</strain>
        <tissue evidence="2">Blood</tissue>
    </source>
</reference>
<sequence length="154" mass="17523">MRMHQLQIPQEWGMSQPASHGAVLCFGELSEEQKVELEHSQRQMKHREWEVNQLREKLSEMSSLVGEKDRALKAAAEELRGQEDMSNLEDEAHREAEDKALLREAPERMQLQLDQEKRLQQAAKRDKPGATKPLCSVKPRATEHVADAVTSGSS</sequence>
<dbReference type="OrthoDB" id="687730at2759"/>
<organism evidence="2 3">
    <name type="scientific">Hirundo rustica rustica</name>
    <dbReference type="NCBI Taxonomy" id="333673"/>
    <lineage>
        <taxon>Eukaryota</taxon>
        <taxon>Metazoa</taxon>
        <taxon>Chordata</taxon>
        <taxon>Craniata</taxon>
        <taxon>Vertebrata</taxon>
        <taxon>Euteleostomi</taxon>
        <taxon>Archelosauria</taxon>
        <taxon>Archosauria</taxon>
        <taxon>Dinosauria</taxon>
        <taxon>Saurischia</taxon>
        <taxon>Theropoda</taxon>
        <taxon>Coelurosauria</taxon>
        <taxon>Aves</taxon>
        <taxon>Neognathae</taxon>
        <taxon>Neoaves</taxon>
        <taxon>Telluraves</taxon>
        <taxon>Australaves</taxon>
        <taxon>Passeriformes</taxon>
        <taxon>Sylvioidea</taxon>
        <taxon>Hirundinidae</taxon>
        <taxon>Hirundo</taxon>
    </lineage>
</organism>
<keyword evidence="3" id="KW-1185">Reference proteome</keyword>
<evidence type="ECO:0000313" key="2">
    <source>
        <dbReference type="EMBL" id="RMB91757.1"/>
    </source>
</evidence>
<comment type="caution">
    <text evidence="2">The sequence shown here is derived from an EMBL/GenBank/DDBJ whole genome shotgun (WGS) entry which is preliminary data.</text>
</comment>
<dbReference type="Proteomes" id="UP000269221">
    <property type="component" value="Unassembled WGS sequence"/>
</dbReference>
<accession>A0A3M0ISA7</accession>
<name>A0A3M0ISA7_HIRRU</name>
<dbReference type="EMBL" id="QRBI01000235">
    <property type="protein sequence ID" value="RMB91757.1"/>
    <property type="molecule type" value="Genomic_DNA"/>
</dbReference>
<feature type="region of interest" description="Disordered" evidence="1">
    <location>
        <begin position="115"/>
        <end position="154"/>
    </location>
</feature>